<dbReference type="Pfam" id="PF06722">
    <property type="entry name" value="EryCIII-like_C"/>
    <property type="match status" value="1"/>
</dbReference>
<evidence type="ECO:0000313" key="5">
    <source>
        <dbReference type="Proteomes" id="UP000799753"/>
    </source>
</evidence>
<gene>
    <name evidence="4" type="ORF">P280DRAFT_388202</name>
</gene>
<feature type="domain" description="Erythromycin biosynthesis protein CIII-like C-terminal" evidence="3">
    <location>
        <begin position="304"/>
        <end position="417"/>
    </location>
</feature>
<reference evidence="4" key="1">
    <citation type="journal article" date="2020" name="Stud. Mycol.">
        <title>101 Dothideomycetes genomes: a test case for predicting lifestyles and emergence of pathogens.</title>
        <authorList>
            <person name="Haridas S."/>
            <person name="Albert R."/>
            <person name="Binder M."/>
            <person name="Bloem J."/>
            <person name="Labutti K."/>
            <person name="Salamov A."/>
            <person name="Andreopoulos B."/>
            <person name="Baker S."/>
            <person name="Barry K."/>
            <person name="Bills G."/>
            <person name="Bluhm B."/>
            <person name="Cannon C."/>
            <person name="Castanera R."/>
            <person name="Culley D."/>
            <person name="Daum C."/>
            <person name="Ezra D."/>
            <person name="Gonzalez J."/>
            <person name="Henrissat B."/>
            <person name="Kuo A."/>
            <person name="Liang C."/>
            <person name="Lipzen A."/>
            <person name="Lutzoni F."/>
            <person name="Magnuson J."/>
            <person name="Mondo S."/>
            <person name="Nolan M."/>
            <person name="Ohm R."/>
            <person name="Pangilinan J."/>
            <person name="Park H.-J."/>
            <person name="Ramirez L."/>
            <person name="Alfaro M."/>
            <person name="Sun H."/>
            <person name="Tritt A."/>
            <person name="Yoshinaga Y."/>
            <person name="Zwiers L.-H."/>
            <person name="Turgeon B."/>
            <person name="Goodwin S."/>
            <person name="Spatafora J."/>
            <person name="Crous P."/>
            <person name="Grigoriev I."/>
        </authorList>
    </citation>
    <scope>NUCLEOTIDE SEQUENCE</scope>
    <source>
        <strain evidence="4">CBS 473.64</strain>
    </source>
</reference>
<sequence length="461" mass="51866">MTQWSHVEKIAAIAVELAALGYPITFIVGRTFQNHIVNLHPNIKFLPLQGLDDKMSDEDTATFLQLSSGVEQEIFIMKKVLADGIKDGHDTLQSFFKEFRDKYGNKKPLISLYDQTVPGHHPILMGGPGLRPDTSIGISLAPLTLDSNDTYPFRTGKAPHTGPESKELHRKAYEKIFDDRLEREFNQYWWEKLEEAGVKLETYPRILHAMGSLPDYLMTLGVPEFQFPRSDLRPNVRYFGAFKKVGKQGDDTVSQLPSWWEDVVKAKAEGLKIVAVSQGTVEVRPEDLVLPALEALKDRKDILVIATFVVSEPEDVPGLVVPSNARVAKFVPYDLLLPLVDVLVTNGGYGAVQHCLRLGVPMVVSGEGQDKTETNAIIEYTGVGINLKGRYPGVDSIRDAVARILEDETFKTNVKSLSTKYEKYDIAREFDRVISDAVRDWQIIRRWRQDGSVSGSYRYEQ</sequence>
<keyword evidence="1" id="KW-0328">Glycosyltransferase</keyword>
<accession>A0A6A6SH57</accession>
<organism evidence="4 5">
    <name type="scientific">Massarina eburnea CBS 473.64</name>
    <dbReference type="NCBI Taxonomy" id="1395130"/>
    <lineage>
        <taxon>Eukaryota</taxon>
        <taxon>Fungi</taxon>
        <taxon>Dikarya</taxon>
        <taxon>Ascomycota</taxon>
        <taxon>Pezizomycotina</taxon>
        <taxon>Dothideomycetes</taxon>
        <taxon>Pleosporomycetidae</taxon>
        <taxon>Pleosporales</taxon>
        <taxon>Massarineae</taxon>
        <taxon>Massarinaceae</taxon>
        <taxon>Massarina</taxon>
    </lineage>
</organism>
<dbReference type="AlphaFoldDB" id="A0A6A6SH57"/>
<dbReference type="InterPro" id="IPR010610">
    <property type="entry name" value="EryCIII-like_C"/>
</dbReference>
<dbReference type="Proteomes" id="UP000799753">
    <property type="component" value="Unassembled WGS sequence"/>
</dbReference>
<dbReference type="InterPro" id="IPR050271">
    <property type="entry name" value="UDP-glycosyltransferase"/>
</dbReference>
<evidence type="ECO:0000259" key="3">
    <source>
        <dbReference type="Pfam" id="PF06722"/>
    </source>
</evidence>
<keyword evidence="5" id="KW-1185">Reference proteome</keyword>
<keyword evidence="2 4" id="KW-0808">Transferase</keyword>
<dbReference type="EMBL" id="MU006776">
    <property type="protein sequence ID" value="KAF2646682.1"/>
    <property type="molecule type" value="Genomic_DNA"/>
</dbReference>
<dbReference type="SUPFAM" id="SSF53756">
    <property type="entry name" value="UDP-Glycosyltransferase/glycogen phosphorylase"/>
    <property type="match status" value="1"/>
</dbReference>
<name>A0A6A6SH57_9PLEO</name>
<evidence type="ECO:0000313" key="4">
    <source>
        <dbReference type="EMBL" id="KAF2646682.1"/>
    </source>
</evidence>
<evidence type="ECO:0000256" key="1">
    <source>
        <dbReference type="ARBA" id="ARBA00022676"/>
    </source>
</evidence>
<protein>
    <submittedName>
        <fullName evidence="4">UDP-Glycosyltransferase/glycogen phosphorylase</fullName>
    </submittedName>
</protein>
<dbReference type="PANTHER" id="PTHR48043:SF145">
    <property type="entry name" value="FI06409P-RELATED"/>
    <property type="match status" value="1"/>
</dbReference>
<dbReference type="Gene3D" id="3.40.50.2000">
    <property type="entry name" value="Glycogen Phosphorylase B"/>
    <property type="match status" value="2"/>
</dbReference>
<proteinExistence type="predicted"/>
<dbReference type="OrthoDB" id="5835829at2759"/>
<dbReference type="GO" id="GO:0008194">
    <property type="term" value="F:UDP-glycosyltransferase activity"/>
    <property type="evidence" value="ECO:0007669"/>
    <property type="project" value="TreeGrafter"/>
</dbReference>
<evidence type="ECO:0000256" key="2">
    <source>
        <dbReference type="ARBA" id="ARBA00022679"/>
    </source>
</evidence>
<dbReference type="PANTHER" id="PTHR48043">
    <property type="entry name" value="EG:EG0003.4 PROTEIN-RELATED"/>
    <property type="match status" value="1"/>
</dbReference>